<dbReference type="Proteomes" id="UP000694865">
    <property type="component" value="Unplaced"/>
</dbReference>
<dbReference type="InterPro" id="IPR037359">
    <property type="entry name" value="NST/OST"/>
</dbReference>
<sequence length="361" mass="41585">MAAADMMKAFVCAYVVCVLLVESTSALAFDELEFLEHKYEEISTDAGYDIDSYVKAKFSKSCYEAKPGDLTERFLRGTADLQERKCEQRLPQAIIIGVRKCYSGRLLQFLRFHPTIEMRSDLVPLDLFSGAYDQDLELYRKQMPFTTERQMTIEKTPEYFIVPHDVPKIVHDNIDSNMKIIAVVCDPVRRAIADYVRVKSGSNPSYEGMIGNTFEETVMEAEREGHVNHLNALIDSSLYFKHFLRWLHYFPQENIYLLDSKLLTVDPTRELKRLEAFLGLPPYFQSSHFAFDEELGRYCIVYPQRVCLQGAAKKTPERPKVAGDTLKTLYEFFAPYDNSLSNTFGQKLSWSDKYGPAPQKK</sequence>
<evidence type="ECO:0000313" key="6">
    <source>
        <dbReference type="RefSeq" id="XP_006820360.1"/>
    </source>
</evidence>
<keyword evidence="2" id="KW-0325">Glycoprotein</keyword>
<accession>A0ABM0MK19</accession>
<dbReference type="RefSeq" id="XP_006820360.1">
    <property type="nucleotide sequence ID" value="XM_006820297.1"/>
</dbReference>
<protein>
    <submittedName>
        <fullName evidence="6">Heparan sulfate glucosamine 3-O-sulfotransferase 5-like</fullName>
    </submittedName>
</protein>
<name>A0ABM0MK19_SACKO</name>
<dbReference type="Gene3D" id="3.40.50.300">
    <property type="entry name" value="P-loop containing nucleotide triphosphate hydrolases"/>
    <property type="match status" value="1"/>
</dbReference>
<reference evidence="6" key="1">
    <citation type="submission" date="2025-08" db="UniProtKB">
        <authorList>
            <consortium name="RefSeq"/>
        </authorList>
    </citation>
    <scope>IDENTIFICATION</scope>
    <source>
        <tissue evidence="6">Testes</tissue>
    </source>
</reference>
<feature type="signal peptide" evidence="3">
    <location>
        <begin position="1"/>
        <end position="28"/>
    </location>
</feature>
<keyword evidence="3" id="KW-0732">Signal</keyword>
<evidence type="ECO:0000256" key="3">
    <source>
        <dbReference type="SAM" id="SignalP"/>
    </source>
</evidence>
<dbReference type="SUPFAM" id="SSF52540">
    <property type="entry name" value="P-loop containing nucleoside triphosphate hydrolases"/>
    <property type="match status" value="1"/>
</dbReference>
<feature type="domain" description="Sulfotransferase" evidence="4">
    <location>
        <begin position="91"/>
        <end position="292"/>
    </location>
</feature>
<keyword evidence="1" id="KW-0808">Transferase</keyword>
<evidence type="ECO:0000313" key="5">
    <source>
        <dbReference type="Proteomes" id="UP000694865"/>
    </source>
</evidence>
<evidence type="ECO:0000256" key="2">
    <source>
        <dbReference type="ARBA" id="ARBA00023180"/>
    </source>
</evidence>
<dbReference type="InterPro" id="IPR027417">
    <property type="entry name" value="P-loop_NTPase"/>
</dbReference>
<dbReference type="PANTHER" id="PTHR10605:SF65">
    <property type="entry name" value="GH20068P"/>
    <property type="match status" value="1"/>
</dbReference>
<proteinExistence type="predicted"/>
<keyword evidence="5" id="KW-1185">Reference proteome</keyword>
<dbReference type="GeneID" id="102808106"/>
<evidence type="ECO:0000259" key="4">
    <source>
        <dbReference type="Pfam" id="PF00685"/>
    </source>
</evidence>
<feature type="chain" id="PRO_5045590137" evidence="3">
    <location>
        <begin position="29"/>
        <end position="361"/>
    </location>
</feature>
<dbReference type="InterPro" id="IPR000863">
    <property type="entry name" value="Sulfotransferase_dom"/>
</dbReference>
<organism evidence="5 6">
    <name type="scientific">Saccoglossus kowalevskii</name>
    <name type="common">Acorn worm</name>
    <dbReference type="NCBI Taxonomy" id="10224"/>
    <lineage>
        <taxon>Eukaryota</taxon>
        <taxon>Metazoa</taxon>
        <taxon>Hemichordata</taxon>
        <taxon>Enteropneusta</taxon>
        <taxon>Harrimaniidae</taxon>
        <taxon>Saccoglossus</taxon>
    </lineage>
</organism>
<dbReference type="PANTHER" id="PTHR10605">
    <property type="entry name" value="HEPARAN SULFATE SULFOTRANSFERASE"/>
    <property type="match status" value="1"/>
</dbReference>
<dbReference type="Pfam" id="PF00685">
    <property type="entry name" value="Sulfotransfer_1"/>
    <property type="match status" value="1"/>
</dbReference>
<gene>
    <name evidence="6" type="primary">LOC102808106</name>
</gene>
<evidence type="ECO:0000256" key="1">
    <source>
        <dbReference type="ARBA" id="ARBA00022679"/>
    </source>
</evidence>